<gene>
    <name evidence="2" type="ORF">CTTA_4710</name>
</gene>
<proteinExistence type="predicted"/>
<dbReference type="EMBL" id="BKBW01000016">
    <property type="protein sequence ID" value="GEQ77705.1"/>
    <property type="molecule type" value="Genomic_DNA"/>
</dbReference>
<evidence type="ECO:0000313" key="2">
    <source>
        <dbReference type="EMBL" id="GEQ77705.1"/>
    </source>
</evidence>
<feature type="transmembrane region" description="Helical" evidence="1">
    <location>
        <begin position="36"/>
        <end position="55"/>
    </location>
</feature>
<keyword evidence="1" id="KW-0472">Membrane</keyword>
<evidence type="ECO:0008006" key="4">
    <source>
        <dbReference type="Google" id="ProtNLM"/>
    </source>
</evidence>
<comment type="caution">
    <text evidence="2">The sequence shown here is derived from an EMBL/GenBank/DDBJ whole genome shotgun (WGS) entry which is preliminary data.</text>
</comment>
<keyword evidence="1" id="KW-1133">Transmembrane helix</keyword>
<keyword evidence="1" id="KW-0812">Transmembrane</keyword>
<sequence length="131" mass="15321">MRNHTDPLEPKNENFLAQEIVCCAKSKEFYMRKAMLAMYCVVAAFAGATTAGEIYPRHLQEEGRHIPRAEVLADLEMWNRAGMDRYRTEESYTNMTQNTEYQKSLREYRRLRSGPEFQTAVQNLKSKIGYE</sequence>
<name>A0A5A7MLU6_COMTE</name>
<evidence type="ECO:0000313" key="3">
    <source>
        <dbReference type="Proteomes" id="UP000323105"/>
    </source>
</evidence>
<dbReference type="Proteomes" id="UP000323105">
    <property type="component" value="Unassembled WGS sequence"/>
</dbReference>
<reference evidence="2 3" key="1">
    <citation type="journal article" date="2019" name="Microbiol. Resour. Announc.">
        <title>Draft Genome Sequence of Comamonas testosteroni TA441, a Bacterium That Has a Cryptic Phenol Degradation Gene Cluster.</title>
        <authorList>
            <person name="Arai H."/>
            <person name="Ishii M."/>
        </authorList>
    </citation>
    <scope>NUCLEOTIDE SEQUENCE [LARGE SCALE GENOMIC DNA]</scope>
    <source>
        <strain evidence="2 3">TA441</strain>
    </source>
</reference>
<protein>
    <recommendedName>
        <fullName evidence="4">DUF4148 domain-containing protein</fullName>
    </recommendedName>
</protein>
<accession>A0A5A7MLU6</accession>
<dbReference type="AlphaFoldDB" id="A0A5A7MLU6"/>
<evidence type="ECO:0000256" key="1">
    <source>
        <dbReference type="SAM" id="Phobius"/>
    </source>
</evidence>
<organism evidence="2 3">
    <name type="scientific">Comamonas testosteroni</name>
    <name type="common">Pseudomonas testosteroni</name>
    <dbReference type="NCBI Taxonomy" id="285"/>
    <lineage>
        <taxon>Bacteria</taxon>
        <taxon>Pseudomonadati</taxon>
        <taxon>Pseudomonadota</taxon>
        <taxon>Betaproteobacteria</taxon>
        <taxon>Burkholderiales</taxon>
        <taxon>Comamonadaceae</taxon>
        <taxon>Comamonas</taxon>
    </lineage>
</organism>